<evidence type="ECO:0000313" key="4">
    <source>
        <dbReference type="EMBL" id="CAC5383012.1"/>
    </source>
</evidence>
<keyword evidence="5" id="KW-1185">Reference proteome</keyword>
<feature type="repeat" description="ANK" evidence="3">
    <location>
        <begin position="971"/>
        <end position="1003"/>
    </location>
</feature>
<dbReference type="EMBL" id="CACVKT020003320">
    <property type="protein sequence ID" value="CAC5383012.1"/>
    <property type="molecule type" value="Genomic_DNA"/>
</dbReference>
<dbReference type="SMART" id="SM00248">
    <property type="entry name" value="ANK"/>
    <property type="match status" value="16"/>
</dbReference>
<dbReference type="PROSITE" id="PS50297">
    <property type="entry name" value="ANK_REP_REGION"/>
    <property type="match status" value="8"/>
</dbReference>
<feature type="repeat" description="ANK" evidence="3">
    <location>
        <begin position="872"/>
        <end position="904"/>
    </location>
</feature>
<reference evidence="4 5" key="1">
    <citation type="submission" date="2020-06" db="EMBL/GenBank/DDBJ databases">
        <authorList>
            <person name="Li R."/>
            <person name="Bekaert M."/>
        </authorList>
    </citation>
    <scope>NUCLEOTIDE SEQUENCE [LARGE SCALE GENOMIC DNA]</scope>
    <source>
        <strain evidence="5">wild</strain>
    </source>
</reference>
<dbReference type="Gene3D" id="1.25.40.20">
    <property type="entry name" value="Ankyrin repeat-containing domain"/>
    <property type="match status" value="4"/>
</dbReference>
<gene>
    <name evidence="4" type="ORF">MCOR_18798</name>
</gene>
<dbReference type="Proteomes" id="UP000507470">
    <property type="component" value="Unassembled WGS sequence"/>
</dbReference>
<dbReference type="PROSITE" id="PS50088">
    <property type="entry name" value="ANK_REPEAT"/>
    <property type="match status" value="11"/>
</dbReference>
<dbReference type="InterPro" id="IPR051165">
    <property type="entry name" value="Multifunctional_ANK_Repeat"/>
</dbReference>
<feature type="repeat" description="ANK" evidence="3">
    <location>
        <begin position="905"/>
        <end position="937"/>
    </location>
</feature>
<feature type="repeat" description="ANK" evidence="3">
    <location>
        <begin position="773"/>
        <end position="805"/>
    </location>
</feature>
<feature type="repeat" description="ANK" evidence="3">
    <location>
        <begin position="938"/>
        <end position="970"/>
    </location>
</feature>
<feature type="repeat" description="ANK" evidence="3">
    <location>
        <begin position="1165"/>
        <end position="1197"/>
    </location>
</feature>
<evidence type="ECO:0000256" key="3">
    <source>
        <dbReference type="PROSITE-ProRule" id="PRU00023"/>
    </source>
</evidence>
<keyword evidence="1" id="KW-0677">Repeat</keyword>
<dbReference type="Pfam" id="PF00023">
    <property type="entry name" value="Ank"/>
    <property type="match status" value="2"/>
</dbReference>
<feature type="repeat" description="ANK" evidence="3">
    <location>
        <begin position="806"/>
        <end position="838"/>
    </location>
</feature>
<feature type="repeat" description="ANK" evidence="3">
    <location>
        <begin position="839"/>
        <end position="871"/>
    </location>
</feature>
<feature type="repeat" description="ANK" evidence="3">
    <location>
        <begin position="1132"/>
        <end position="1164"/>
    </location>
</feature>
<evidence type="ECO:0000313" key="5">
    <source>
        <dbReference type="Proteomes" id="UP000507470"/>
    </source>
</evidence>
<protein>
    <submittedName>
        <fullName evidence="4">Uncharacterized protein</fullName>
    </submittedName>
</protein>
<feature type="repeat" description="ANK" evidence="3">
    <location>
        <begin position="740"/>
        <end position="772"/>
    </location>
</feature>
<accession>A0A6J8BGV4</accession>
<keyword evidence="2 3" id="KW-0040">ANK repeat</keyword>
<sequence length="1357" mass="152812">MNMFYDAFFGNKYVLRGRLDFTPCATDRYQPIRLWSNASSQCIYKKSQCIGNGQIMHRNGTEESDTSCRCDYTRGFDFINKPKNASFCIPSEEDCSCHKKKCPHNGVLSPDYICTTEKDILGQNNSAYPIIEHDRLSNESITLNVNTYLEEPMTEYASSRFIVVVVTAICTSLIVLEASYTIRIFVVGTNSNADKIRYWRELCSIEELPSMTEDPYQLKFKTRTNHGDCFSSKNVIDSLLKQLQDSSCVALLGSENDGVNDILHNSALAFVRRNDHFIIISCETPIKIRHTYDKNSYQMFIVEDVGVREYPLQDTAEYMIRCDRDFKQMLKSGKTKIMLSFTSGVFWKTQFSHNDLFFSKCITDLSLKYSCPLRSEQTLTNELKQACRKQLDDWSLNDKPMHNTLFSTLINNGCISSAFLKVNETDQDTKKFKTICRKYSLDSAALLGDLPVLKEDNQYTFPDRSMFHFLRCYFCTRIDLHDFFFKFVDCNIFYERIDLETIQIELSGSSMAVKESLEKNYFQRVLNDMSRKDIRVFFSKQMKNRRFRDKLIRYIKTIWGKGRVDISNITELHGFSTITLIAVCSQGYTDLLAFMLPYVYWAIRNRIACVLLKISIYQGYPLSIVQLLIDEVADVNKPLNDLGTAPFGKNPVNGATLDMQIYDGLSALAIACHTGNYEVIDYIVRRKSHKVSQVDIRNMLLDGANNDGYNILESICKRGFASVFDILFGEEGNIDAVDGDGNSFLMLASREGHTEIIQYLLKRAANVNMKNKMGWTALSMACNKGATTSVKILLQNNALTNESDEGARTPLMIASQCGCMDVIQLLILHGADKNLIDNKGSSALAFASKQGNIEVAEYLITENENARLCNNDLLNSMMAACQKGHIEIVRLLIKEGLDLNSCDNYGYTPLRISCDGSHDDVVDFLIESGADINKTGRDCWTALSSSCRNGNLSTVALLLQKGADVNKQDNYGFTPLMAACQNGYYNIVKQLWNYNAKIDMEDVDGFTALRIACNYGHTSTVKFLLFKGANVNKVDKSGCSPLTSACCSVFRDCQQFAYKHGVPGKCTSVSSRSAQYKEIISLLIKCDADVNSIDTDGTTCLIAASCGGHINLIKLILSKISDFNMINRADNNGKTAFFHACSRDLADVAQLLFNRGAYINKSSNEGWTPLMIACKNGYKDIVDFLIGKGANVDIEDMYGWTALMYANQSGNEAIFQSVRQYRPDVQYLPLDGLTMSTTSAKRKAIFPLPRECRLAGIRLGDDENVEEEDEESSIRLIVCRGSCDDIAFKNETTLSSLLVSKQDENNVRNLSSRSLCEYTSEINLDFDDALAIRQIDNLSNYSLNMTQKILQMEGTLV</sequence>
<evidence type="ECO:0000256" key="2">
    <source>
        <dbReference type="ARBA" id="ARBA00023043"/>
    </source>
</evidence>
<dbReference type="PANTHER" id="PTHR24123">
    <property type="entry name" value="ANKYRIN REPEAT-CONTAINING"/>
    <property type="match status" value="1"/>
</dbReference>
<dbReference type="InterPro" id="IPR002110">
    <property type="entry name" value="Ankyrin_rpt"/>
</dbReference>
<feature type="repeat" description="ANK" evidence="3">
    <location>
        <begin position="1004"/>
        <end position="1036"/>
    </location>
</feature>
<dbReference type="OrthoDB" id="194358at2759"/>
<evidence type="ECO:0000256" key="1">
    <source>
        <dbReference type="ARBA" id="ARBA00022737"/>
    </source>
</evidence>
<organism evidence="4 5">
    <name type="scientific">Mytilus coruscus</name>
    <name type="common">Sea mussel</name>
    <dbReference type="NCBI Taxonomy" id="42192"/>
    <lineage>
        <taxon>Eukaryota</taxon>
        <taxon>Metazoa</taxon>
        <taxon>Spiralia</taxon>
        <taxon>Lophotrochozoa</taxon>
        <taxon>Mollusca</taxon>
        <taxon>Bivalvia</taxon>
        <taxon>Autobranchia</taxon>
        <taxon>Pteriomorphia</taxon>
        <taxon>Mytilida</taxon>
        <taxon>Mytiloidea</taxon>
        <taxon>Mytilidae</taxon>
        <taxon>Mytilinae</taxon>
        <taxon>Mytilus</taxon>
    </lineage>
</organism>
<proteinExistence type="predicted"/>
<dbReference type="Pfam" id="PF12796">
    <property type="entry name" value="Ank_2"/>
    <property type="match status" value="5"/>
</dbReference>
<name>A0A6J8BGV4_MYTCO</name>
<dbReference type="SUPFAM" id="SSF48403">
    <property type="entry name" value="Ankyrin repeat"/>
    <property type="match status" value="3"/>
</dbReference>
<dbReference type="InterPro" id="IPR036770">
    <property type="entry name" value="Ankyrin_rpt-contain_sf"/>
</dbReference>
<dbReference type="PANTHER" id="PTHR24123:SF33">
    <property type="entry name" value="PROTEIN HOS4"/>
    <property type="match status" value="1"/>
</dbReference>